<dbReference type="SUPFAM" id="SSF53756">
    <property type="entry name" value="UDP-Glycosyltransferase/glycogen phosphorylase"/>
    <property type="match status" value="1"/>
</dbReference>
<keyword evidence="2" id="KW-0808">Transferase</keyword>
<proteinExistence type="predicted"/>
<evidence type="ECO:0000313" key="3">
    <source>
        <dbReference type="Proteomes" id="UP000594121"/>
    </source>
</evidence>
<dbReference type="KEGG" id="thel:IG193_02080"/>
<dbReference type="AlphaFoldDB" id="A0A7L9FK13"/>
<evidence type="ECO:0000259" key="1">
    <source>
        <dbReference type="Pfam" id="PF13439"/>
    </source>
</evidence>
<keyword evidence="3" id="KW-1185">Reference proteome</keyword>
<dbReference type="InterPro" id="IPR028098">
    <property type="entry name" value="Glyco_trans_4-like_N"/>
</dbReference>
<gene>
    <name evidence="2" type="ORF">IG193_02080</name>
</gene>
<dbReference type="Gene3D" id="3.40.50.2000">
    <property type="entry name" value="Glycogen Phosphorylase B"/>
    <property type="match status" value="1"/>
</dbReference>
<protein>
    <submittedName>
        <fullName evidence="2">Glycosyltransferase</fullName>
    </submittedName>
</protein>
<dbReference type="Proteomes" id="UP000594121">
    <property type="component" value="Chromosome"/>
</dbReference>
<sequence length="97" mass="11066">MRIVHIAPFYRPVVGGVEEVAEKIAEYMASRGHEVYVLTYNRDRRRAGGLPEREEINGVEVVRLRPDFAYSHGTYSAELPKALEAQRGNPQNITWIP</sequence>
<feature type="domain" description="Glycosyltransferase subfamily 4-like N-terminal" evidence="1">
    <location>
        <begin position="14"/>
        <end position="82"/>
    </location>
</feature>
<dbReference type="GO" id="GO:0016740">
    <property type="term" value="F:transferase activity"/>
    <property type="evidence" value="ECO:0007669"/>
    <property type="project" value="UniProtKB-KW"/>
</dbReference>
<dbReference type="Pfam" id="PF13439">
    <property type="entry name" value="Glyco_transf_4"/>
    <property type="match status" value="1"/>
</dbReference>
<dbReference type="InParanoid" id="A0A7L9FK13"/>
<organism evidence="2 3">
    <name type="scientific">Infirmifilum lucidum</name>
    <dbReference type="NCBI Taxonomy" id="2776706"/>
    <lineage>
        <taxon>Archaea</taxon>
        <taxon>Thermoproteota</taxon>
        <taxon>Thermoprotei</taxon>
        <taxon>Thermofilales</taxon>
        <taxon>Thermofilaceae</taxon>
        <taxon>Infirmifilum</taxon>
    </lineage>
</organism>
<dbReference type="GeneID" id="59148646"/>
<accession>A0A7L9FK13</accession>
<dbReference type="EMBL" id="CP062310">
    <property type="protein sequence ID" value="QOJ79274.1"/>
    <property type="molecule type" value="Genomic_DNA"/>
</dbReference>
<evidence type="ECO:0000313" key="2">
    <source>
        <dbReference type="EMBL" id="QOJ79274.1"/>
    </source>
</evidence>
<dbReference type="RefSeq" id="WP_192819246.1">
    <property type="nucleotide sequence ID" value="NZ_CP062310.1"/>
</dbReference>
<reference evidence="2 3" key="1">
    <citation type="submission" date="2020-10" db="EMBL/GenBank/DDBJ databases">
        <title>Thermofilum lucidum 3507LT sp. nov. a novel member of Thermofilaceae family isolated from Chile hot spring, and proposal of description order Thermofilales.</title>
        <authorList>
            <person name="Zayulina K.S."/>
            <person name="Elcheninov A.G."/>
            <person name="Toshchakov S.V."/>
            <person name="Kublanov I.V."/>
        </authorList>
    </citation>
    <scope>NUCLEOTIDE SEQUENCE [LARGE SCALE GENOMIC DNA]</scope>
    <source>
        <strain evidence="2 3">3507LT</strain>
    </source>
</reference>
<name>A0A7L9FK13_9CREN</name>